<feature type="region of interest" description="Disordered" evidence="1">
    <location>
        <begin position="21"/>
        <end position="41"/>
    </location>
</feature>
<gene>
    <name evidence="2" type="ORF">FWK35_00015661</name>
</gene>
<evidence type="ECO:0000256" key="1">
    <source>
        <dbReference type="SAM" id="MobiDB-lite"/>
    </source>
</evidence>
<evidence type="ECO:0000313" key="2">
    <source>
        <dbReference type="EMBL" id="KAF0769203.1"/>
    </source>
</evidence>
<dbReference type="EMBL" id="VUJU01000632">
    <property type="protein sequence ID" value="KAF0769203.1"/>
    <property type="molecule type" value="Genomic_DNA"/>
</dbReference>
<reference evidence="2 3" key="1">
    <citation type="submission" date="2019-08" db="EMBL/GenBank/DDBJ databases">
        <title>Whole genome of Aphis craccivora.</title>
        <authorList>
            <person name="Voronova N.V."/>
            <person name="Shulinski R.S."/>
            <person name="Bandarenka Y.V."/>
            <person name="Zhorov D.G."/>
            <person name="Warner D."/>
        </authorList>
    </citation>
    <scope>NUCLEOTIDE SEQUENCE [LARGE SCALE GENOMIC DNA]</scope>
    <source>
        <strain evidence="2">180601</strain>
        <tissue evidence="2">Whole Body</tissue>
    </source>
</reference>
<evidence type="ECO:0000313" key="3">
    <source>
        <dbReference type="Proteomes" id="UP000478052"/>
    </source>
</evidence>
<protein>
    <submittedName>
        <fullName evidence="2">Uncharacterized protein</fullName>
    </submittedName>
</protein>
<name>A0A6G0ZE32_APHCR</name>
<dbReference type="Proteomes" id="UP000478052">
    <property type="component" value="Unassembled WGS sequence"/>
</dbReference>
<organism evidence="2 3">
    <name type="scientific">Aphis craccivora</name>
    <name type="common">Cowpea aphid</name>
    <dbReference type="NCBI Taxonomy" id="307492"/>
    <lineage>
        <taxon>Eukaryota</taxon>
        <taxon>Metazoa</taxon>
        <taxon>Ecdysozoa</taxon>
        <taxon>Arthropoda</taxon>
        <taxon>Hexapoda</taxon>
        <taxon>Insecta</taxon>
        <taxon>Pterygota</taxon>
        <taxon>Neoptera</taxon>
        <taxon>Paraneoptera</taxon>
        <taxon>Hemiptera</taxon>
        <taxon>Sternorrhyncha</taxon>
        <taxon>Aphidomorpha</taxon>
        <taxon>Aphidoidea</taxon>
        <taxon>Aphididae</taxon>
        <taxon>Aphidini</taxon>
        <taxon>Aphis</taxon>
        <taxon>Aphis</taxon>
    </lineage>
</organism>
<keyword evidence="3" id="KW-1185">Reference proteome</keyword>
<sequence>MPTALSSTLRTTTINVKSIKQYNKKERNPKKKSGEQGEGTELSRHSRFNIIIYIIFHSPKTSLQPRARVVCEKYKNRPPNVREKRINDLQTCSVRSTQVAQNTARAFNRRIPICVYLYYIPWSCRTVRPFHLSPLRATPTFMVNAGWRGGPLSAGKNERGMKRSRWIKKPCPKKNQHRLRRRLQFYVSIGFR</sequence>
<dbReference type="AlphaFoldDB" id="A0A6G0ZE32"/>
<proteinExistence type="predicted"/>
<comment type="caution">
    <text evidence="2">The sequence shown here is derived from an EMBL/GenBank/DDBJ whole genome shotgun (WGS) entry which is preliminary data.</text>
</comment>
<accession>A0A6G0ZE32</accession>